<accession>A0ABY5CXP6</accession>
<dbReference type="EMBL" id="CP074347">
    <property type="protein sequence ID" value="USV02727.1"/>
    <property type="molecule type" value="Genomic_DNA"/>
</dbReference>
<dbReference type="Proteomes" id="UP001056873">
    <property type="component" value="Chromosome"/>
</dbReference>
<name>A0ABY5CXP6_9GAMM</name>
<gene>
    <name evidence="1" type="primary">tolA</name>
    <name evidence="1" type="ORF">KFQ06_09575</name>
</gene>
<dbReference type="Gene3D" id="3.30.1150.10">
    <property type="match status" value="1"/>
</dbReference>
<dbReference type="Pfam" id="PF06519">
    <property type="entry name" value="TolA"/>
    <property type="match status" value="1"/>
</dbReference>
<proteinExistence type="predicted"/>
<dbReference type="RefSeq" id="WP_234590608.1">
    <property type="nucleotide sequence ID" value="NZ_CP074347.1"/>
</dbReference>
<dbReference type="NCBIfam" id="TIGR02794">
    <property type="entry name" value="tolA_full"/>
    <property type="match status" value="1"/>
</dbReference>
<sequence length="78" mass="8492">MQAIQSHMSEPERFSGKTCDLKINLDREGKVTSVIAVDGDPLLCEAGIKGMKAADIPAPPDEQTYQAFKASIIEFKPL</sequence>
<organism evidence="1 2">
    <name type="scientific">Serratia entomophila</name>
    <dbReference type="NCBI Taxonomy" id="42906"/>
    <lineage>
        <taxon>Bacteria</taxon>
        <taxon>Pseudomonadati</taxon>
        <taxon>Pseudomonadota</taxon>
        <taxon>Gammaproteobacteria</taxon>
        <taxon>Enterobacterales</taxon>
        <taxon>Yersiniaceae</taxon>
        <taxon>Serratia</taxon>
    </lineage>
</organism>
<dbReference type="InterPro" id="IPR014161">
    <property type="entry name" value="Tol-Pal_TolA"/>
</dbReference>
<reference evidence="1" key="1">
    <citation type="journal article" date="2022" name="BMC Genomics">
        <title>Genome sequence of the entomopathogenic Serratia entomophila isolate 626 and characterisation of the species specific itaconate degradation pathway.</title>
        <authorList>
            <person name="Vaughan A.L."/>
            <person name="Altermann E."/>
            <person name="Glare T.R."/>
            <person name="Hurst M.R.H."/>
        </authorList>
    </citation>
    <scope>NUCLEOTIDE SEQUENCE</scope>
    <source>
        <strain evidence="1">626</strain>
    </source>
</reference>
<protein>
    <submittedName>
        <fullName evidence="1">Cell envelope integrity protein TolA</fullName>
    </submittedName>
</protein>
<evidence type="ECO:0000313" key="2">
    <source>
        <dbReference type="Proteomes" id="UP001056873"/>
    </source>
</evidence>
<dbReference type="SUPFAM" id="SSF74653">
    <property type="entry name" value="TolA/TonB C-terminal domain"/>
    <property type="match status" value="1"/>
</dbReference>
<keyword evidence="2" id="KW-1185">Reference proteome</keyword>
<evidence type="ECO:0000313" key="1">
    <source>
        <dbReference type="EMBL" id="USV02727.1"/>
    </source>
</evidence>